<feature type="region of interest" description="Disordered" evidence="1">
    <location>
        <begin position="52"/>
        <end position="71"/>
    </location>
</feature>
<protein>
    <submittedName>
        <fullName evidence="2">Uncharacterized protein</fullName>
    </submittedName>
</protein>
<evidence type="ECO:0000256" key="1">
    <source>
        <dbReference type="SAM" id="MobiDB-lite"/>
    </source>
</evidence>
<evidence type="ECO:0000313" key="3">
    <source>
        <dbReference type="Proteomes" id="UP001386955"/>
    </source>
</evidence>
<dbReference type="EMBL" id="JAYMYS010000006">
    <property type="protein sequence ID" value="KAK7390306.1"/>
    <property type="molecule type" value="Genomic_DNA"/>
</dbReference>
<dbReference type="Proteomes" id="UP001386955">
    <property type="component" value="Unassembled WGS sequence"/>
</dbReference>
<evidence type="ECO:0000313" key="2">
    <source>
        <dbReference type="EMBL" id="KAK7390306.1"/>
    </source>
</evidence>
<organism evidence="2 3">
    <name type="scientific">Psophocarpus tetragonolobus</name>
    <name type="common">Winged bean</name>
    <name type="synonym">Dolichos tetragonolobus</name>
    <dbReference type="NCBI Taxonomy" id="3891"/>
    <lineage>
        <taxon>Eukaryota</taxon>
        <taxon>Viridiplantae</taxon>
        <taxon>Streptophyta</taxon>
        <taxon>Embryophyta</taxon>
        <taxon>Tracheophyta</taxon>
        <taxon>Spermatophyta</taxon>
        <taxon>Magnoliopsida</taxon>
        <taxon>eudicotyledons</taxon>
        <taxon>Gunneridae</taxon>
        <taxon>Pentapetalae</taxon>
        <taxon>rosids</taxon>
        <taxon>fabids</taxon>
        <taxon>Fabales</taxon>
        <taxon>Fabaceae</taxon>
        <taxon>Papilionoideae</taxon>
        <taxon>50 kb inversion clade</taxon>
        <taxon>NPAAA clade</taxon>
        <taxon>indigoferoid/millettioid clade</taxon>
        <taxon>Phaseoleae</taxon>
        <taxon>Psophocarpus</taxon>
    </lineage>
</organism>
<proteinExistence type="predicted"/>
<reference evidence="2 3" key="1">
    <citation type="submission" date="2024-01" db="EMBL/GenBank/DDBJ databases">
        <title>The genomes of 5 underutilized Papilionoideae crops provide insights into root nodulation and disease resistanc.</title>
        <authorList>
            <person name="Jiang F."/>
        </authorList>
    </citation>
    <scope>NUCLEOTIDE SEQUENCE [LARGE SCALE GENOMIC DNA]</scope>
    <source>
        <strain evidence="2">DUOXIRENSHENG_FW03</strain>
        <tissue evidence="2">Leaves</tissue>
    </source>
</reference>
<feature type="compositionally biased region" description="Basic and acidic residues" evidence="1">
    <location>
        <begin position="25"/>
        <end position="34"/>
    </location>
</feature>
<dbReference type="AlphaFoldDB" id="A0AAN9S784"/>
<gene>
    <name evidence="2" type="ORF">VNO78_25608</name>
</gene>
<feature type="region of interest" description="Disordered" evidence="1">
    <location>
        <begin position="25"/>
        <end position="44"/>
    </location>
</feature>
<accession>A0AAN9S784</accession>
<keyword evidence="3" id="KW-1185">Reference proteome</keyword>
<comment type="caution">
    <text evidence="2">The sequence shown here is derived from an EMBL/GenBank/DDBJ whole genome shotgun (WGS) entry which is preliminary data.</text>
</comment>
<name>A0AAN9S784_PSOTE</name>
<sequence>MKRRRARDVDFCRYDGVGVLSGKVRAREGDHPGEGGDFDGGVGYEKPEEFAREEEKDGEEEVNVTEVVGDL</sequence>